<sequence length="151" mass="17297">MADRTRVPNMLDSFMYYQKNPTPPYPGYGVPPTYLPNQTNGQPYIAQVGLDPWPVNVPACPQEYETHFPLGTDYWCTPEYKQIPQNFNPTEPTLIIRENRAKPGVKLTYTDKGAESDPRIFRAGYGTSSDVPARPYYAQPWLISEIRKVKH</sequence>
<evidence type="ECO:0000313" key="4">
    <source>
        <dbReference type="Proteomes" id="UP000663852"/>
    </source>
</evidence>
<proteinExistence type="predicted"/>
<name>A0A813RAW7_ADIRI</name>
<evidence type="ECO:0000313" key="3">
    <source>
        <dbReference type="Proteomes" id="UP000663828"/>
    </source>
</evidence>
<dbReference type="EMBL" id="CAJNOJ010000009">
    <property type="protein sequence ID" value="CAF0777726.1"/>
    <property type="molecule type" value="Genomic_DNA"/>
</dbReference>
<dbReference type="AlphaFoldDB" id="A0A813RAW7"/>
<comment type="caution">
    <text evidence="1">The sequence shown here is derived from an EMBL/GenBank/DDBJ whole genome shotgun (WGS) entry which is preliminary data.</text>
</comment>
<keyword evidence="3" id="KW-1185">Reference proteome</keyword>
<accession>A0A813RAW7</accession>
<protein>
    <submittedName>
        <fullName evidence="1">Uncharacterized protein</fullName>
    </submittedName>
</protein>
<dbReference type="EMBL" id="CAJNOR010008796">
    <property type="protein sequence ID" value="CAF1637689.1"/>
    <property type="molecule type" value="Genomic_DNA"/>
</dbReference>
<organism evidence="1 4">
    <name type="scientific">Adineta ricciae</name>
    <name type="common">Rotifer</name>
    <dbReference type="NCBI Taxonomy" id="249248"/>
    <lineage>
        <taxon>Eukaryota</taxon>
        <taxon>Metazoa</taxon>
        <taxon>Spiralia</taxon>
        <taxon>Gnathifera</taxon>
        <taxon>Rotifera</taxon>
        <taxon>Eurotatoria</taxon>
        <taxon>Bdelloidea</taxon>
        <taxon>Adinetida</taxon>
        <taxon>Adinetidae</taxon>
        <taxon>Adineta</taxon>
    </lineage>
</organism>
<dbReference type="Proteomes" id="UP000663828">
    <property type="component" value="Unassembled WGS sequence"/>
</dbReference>
<evidence type="ECO:0000313" key="1">
    <source>
        <dbReference type="EMBL" id="CAF0777726.1"/>
    </source>
</evidence>
<dbReference type="OrthoDB" id="9989364at2759"/>
<reference evidence="1" key="1">
    <citation type="submission" date="2021-02" db="EMBL/GenBank/DDBJ databases">
        <authorList>
            <person name="Nowell W R."/>
        </authorList>
    </citation>
    <scope>NUCLEOTIDE SEQUENCE</scope>
</reference>
<evidence type="ECO:0000313" key="2">
    <source>
        <dbReference type="EMBL" id="CAF1637689.1"/>
    </source>
</evidence>
<gene>
    <name evidence="1" type="ORF">EDS130_LOCUS3671</name>
    <name evidence="2" type="ORF">XAT740_LOCUS52755</name>
</gene>
<dbReference type="Proteomes" id="UP000663852">
    <property type="component" value="Unassembled WGS sequence"/>
</dbReference>